<dbReference type="GO" id="GO:0016791">
    <property type="term" value="F:phosphatase activity"/>
    <property type="evidence" value="ECO:0007669"/>
    <property type="project" value="UniProtKB-ARBA"/>
</dbReference>
<organism evidence="1 2">
    <name type="scientific">Pseudobacillus wudalianchiensis</name>
    <dbReference type="NCBI Taxonomy" id="1743143"/>
    <lineage>
        <taxon>Bacteria</taxon>
        <taxon>Bacillati</taxon>
        <taxon>Bacillota</taxon>
        <taxon>Bacilli</taxon>
        <taxon>Bacillales</taxon>
        <taxon>Bacillaceae</taxon>
        <taxon>Pseudobacillus</taxon>
    </lineage>
</organism>
<evidence type="ECO:0000313" key="2">
    <source>
        <dbReference type="Proteomes" id="UP000092578"/>
    </source>
</evidence>
<proteinExistence type="predicted"/>
<gene>
    <name evidence="1" type="ORF">A8F95_15245</name>
</gene>
<dbReference type="SFLD" id="SFLDS00003">
    <property type="entry name" value="Haloacid_Dehalogenase"/>
    <property type="match status" value="1"/>
</dbReference>
<dbReference type="Proteomes" id="UP000092578">
    <property type="component" value="Unassembled WGS sequence"/>
</dbReference>
<dbReference type="EMBL" id="MAYT01000030">
    <property type="protein sequence ID" value="OCA82056.1"/>
    <property type="molecule type" value="Genomic_DNA"/>
</dbReference>
<dbReference type="GO" id="GO:0005829">
    <property type="term" value="C:cytosol"/>
    <property type="evidence" value="ECO:0007669"/>
    <property type="project" value="TreeGrafter"/>
</dbReference>
<keyword evidence="2" id="KW-1185">Reference proteome</keyword>
<dbReference type="InterPro" id="IPR036412">
    <property type="entry name" value="HAD-like_sf"/>
</dbReference>
<reference evidence="2" key="1">
    <citation type="submission" date="2016-05" db="EMBL/GenBank/DDBJ databases">
        <authorList>
            <person name="Liu B."/>
            <person name="Wang J."/>
            <person name="Zhu Y."/>
            <person name="Liu G."/>
            <person name="Chen Q."/>
            <person name="Chen Z."/>
            <person name="Lan J."/>
            <person name="Che J."/>
            <person name="Ge C."/>
            <person name="Shi H."/>
            <person name="Pan Z."/>
            <person name="Liu X."/>
        </authorList>
    </citation>
    <scope>NUCLEOTIDE SEQUENCE [LARGE SCALE GENOMIC DNA]</scope>
    <source>
        <strain evidence="2">FJAT-27215</strain>
    </source>
</reference>
<dbReference type="AlphaFoldDB" id="A0A1B9ADY3"/>
<dbReference type="InterPro" id="IPR000150">
    <property type="entry name" value="Cof"/>
</dbReference>
<dbReference type="CDD" id="cd07516">
    <property type="entry name" value="HAD_Pase"/>
    <property type="match status" value="1"/>
</dbReference>
<dbReference type="NCBIfam" id="TIGR00099">
    <property type="entry name" value="Cof-subfamily"/>
    <property type="match status" value="1"/>
</dbReference>
<dbReference type="NCBIfam" id="TIGR01484">
    <property type="entry name" value="HAD-SF-IIB"/>
    <property type="match status" value="1"/>
</dbReference>
<protein>
    <submittedName>
        <fullName evidence="1">Hydrolase</fullName>
    </submittedName>
</protein>
<name>A0A1B9ADY3_9BACI</name>
<dbReference type="RefSeq" id="WP_065411945.1">
    <property type="nucleotide sequence ID" value="NZ_MAYT01000030.1"/>
</dbReference>
<dbReference type="InterPro" id="IPR023214">
    <property type="entry name" value="HAD_sf"/>
</dbReference>
<dbReference type="Gene3D" id="3.40.50.1000">
    <property type="entry name" value="HAD superfamily/HAD-like"/>
    <property type="match status" value="1"/>
</dbReference>
<dbReference type="InterPro" id="IPR006379">
    <property type="entry name" value="HAD-SF_hydro_IIB"/>
</dbReference>
<dbReference type="GO" id="GO:0000287">
    <property type="term" value="F:magnesium ion binding"/>
    <property type="evidence" value="ECO:0007669"/>
    <property type="project" value="TreeGrafter"/>
</dbReference>
<dbReference type="Gene3D" id="3.30.1240.10">
    <property type="match status" value="1"/>
</dbReference>
<sequence>MYKMVAIDLDGTLLNDELVVSQGTIQAIQRAVGQGVVVTIATGRMFLSAKPFAEQLGLNVPLITYQGALIKDVEEKAVMYERLVPPHLAHDLINIAKKRNLHLQVYQDDVLYAASENDFIHEYVEAAKVPYKVEPDLAKLASRGFQKALFIDEPEYIDELQAELRELFSGQANFLKSKPAYLEVTHPEADKGIALLHLAQELGIDRSEIIGIGDSYNDFDLVTTAGLGVAMGNAVQELKDKADYISRSNNEEGVRHVIEKFILKHVAVVND</sequence>
<dbReference type="SFLD" id="SFLDG01144">
    <property type="entry name" value="C2.B.4:_PGP_Like"/>
    <property type="match status" value="1"/>
</dbReference>
<dbReference type="SFLD" id="SFLDG01140">
    <property type="entry name" value="C2.B:_Phosphomannomutase_and_P"/>
    <property type="match status" value="1"/>
</dbReference>
<accession>A0A1B9ADY3</accession>
<evidence type="ECO:0000313" key="1">
    <source>
        <dbReference type="EMBL" id="OCA82056.1"/>
    </source>
</evidence>
<dbReference type="PANTHER" id="PTHR10000">
    <property type="entry name" value="PHOSPHOSERINE PHOSPHATASE"/>
    <property type="match status" value="1"/>
</dbReference>
<dbReference type="SUPFAM" id="SSF56784">
    <property type="entry name" value="HAD-like"/>
    <property type="match status" value="1"/>
</dbReference>
<dbReference type="Pfam" id="PF08282">
    <property type="entry name" value="Hydrolase_3"/>
    <property type="match status" value="1"/>
</dbReference>
<comment type="caution">
    <text evidence="1">The sequence shown here is derived from an EMBL/GenBank/DDBJ whole genome shotgun (WGS) entry which is preliminary data.</text>
</comment>
<dbReference type="PANTHER" id="PTHR10000:SF8">
    <property type="entry name" value="HAD SUPERFAMILY HYDROLASE-LIKE, TYPE 3"/>
    <property type="match status" value="1"/>
</dbReference>
<keyword evidence="1" id="KW-0378">Hydrolase</keyword>